<keyword evidence="2" id="KW-0472">Membrane</keyword>
<dbReference type="AlphaFoldDB" id="A0A8H4CWM3"/>
<proteinExistence type="predicted"/>
<evidence type="ECO:0000313" key="4">
    <source>
        <dbReference type="EMBL" id="KAF3811319.1"/>
    </source>
</evidence>
<keyword evidence="5" id="KW-1185">Reference proteome</keyword>
<dbReference type="CDD" id="cd02181">
    <property type="entry name" value="GH16_fungal_Lam16A_glucanase"/>
    <property type="match status" value="1"/>
</dbReference>
<organism evidence="4 5">
    <name type="scientific">Colletotrichum gloeosporioides</name>
    <name type="common">Anthracnose fungus</name>
    <name type="synonym">Glomerella cingulata</name>
    <dbReference type="NCBI Taxonomy" id="474922"/>
    <lineage>
        <taxon>Eukaryota</taxon>
        <taxon>Fungi</taxon>
        <taxon>Dikarya</taxon>
        <taxon>Ascomycota</taxon>
        <taxon>Pezizomycotina</taxon>
        <taxon>Sordariomycetes</taxon>
        <taxon>Hypocreomycetidae</taxon>
        <taxon>Glomerellales</taxon>
        <taxon>Glomerellaceae</taxon>
        <taxon>Colletotrichum</taxon>
        <taxon>Colletotrichum gloeosporioides species complex</taxon>
    </lineage>
</organism>
<protein>
    <submittedName>
        <fullName evidence="4">Putative endo-1 3(4)-beta-glucanase</fullName>
    </submittedName>
</protein>
<dbReference type="EMBL" id="WVTB01000007">
    <property type="protein sequence ID" value="KAF3811319.1"/>
    <property type="molecule type" value="Genomic_DNA"/>
</dbReference>
<dbReference type="GeneID" id="69008805"/>
<dbReference type="SUPFAM" id="SSF49899">
    <property type="entry name" value="Concanavalin A-like lectins/glucanases"/>
    <property type="match status" value="1"/>
</dbReference>
<gene>
    <name evidence="4" type="ORF">GCG54_00001636</name>
</gene>
<sequence>MVPNLGPNSSLGYTPFEYWKGPKPVIPRPKRKSRAVALDLEPLLPTPTPGPRPRAAATWPGQHGLKKPQRPPPPPSAFVAQPHSFIASPNKAKPFAEILVVPPKVLVHPLFRDEIKTPDWPRGFSPYPDSMNDSTYNIMGEYGFSNERLAQKPATAWWDPRGWTKRIWAGVSAAIIILIVIIVAVAVTQANANRYPDYSKLSYTLSDTYSGEDFFDKFNYFNTYDPTGGMVHYVGSAEAASRPKKNLTYATSDTAVLRVDSTTGNSSTPDASTGRFSVRVESKTQYNKGLFVFDVKHTPYGCASWPALWFSDPNNWPDYGEIDVMEAINQGTDGNQMTLHTTSGCKMDVKRKQTGSVLETDCKNSTNSNAGCGVEGTTSSYGAAFNKGGGGYMAMEWREEGIRVWQFARSSAPSDITNSSPDPSAWGEALADFPNTSCDMSSHFKNQSLIINIDVCGSLVEAKYADSGCGGTSCSDFQANNPSAFETAYWEFGTFKFYSAS</sequence>
<dbReference type="InterPro" id="IPR000757">
    <property type="entry name" value="Beta-glucanase-like"/>
</dbReference>
<dbReference type="PANTHER" id="PTHR10963:SF42">
    <property type="entry name" value="PUTATIVE (AFU_ORTHOLOGUE AFUA_5G02280)-RELATED"/>
    <property type="match status" value="1"/>
</dbReference>
<keyword evidence="2" id="KW-0812">Transmembrane</keyword>
<evidence type="ECO:0000256" key="1">
    <source>
        <dbReference type="SAM" id="MobiDB-lite"/>
    </source>
</evidence>
<evidence type="ECO:0000256" key="2">
    <source>
        <dbReference type="SAM" id="Phobius"/>
    </source>
</evidence>
<dbReference type="GO" id="GO:0004553">
    <property type="term" value="F:hydrolase activity, hydrolyzing O-glycosyl compounds"/>
    <property type="evidence" value="ECO:0007669"/>
    <property type="project" value="InterPro"/>
</dbReference>
<reference evidence="4" key="2">
    <citation type="submission" date="2020-03" db="EMBL/GenBank/DDBJ databases">
        <authorList>
            <person name="Fu F.-F."/>
            <person name="Chen J."/>
        </authorList>
    </citation>
    <scope>NUCLEOTIDE SEQUENCE</scope>
    <source>
        <strain evidence="4">Lc1</strain>
    </source>
</reference>
<comment type="caution">
    <text evidence="4">The sequence shown here is derived from an EMBL/GenBank/DDBJ whole genome shotgun (WGS) entry which is preliminary data.</text>
</comment>
<dbReference type="RefSeq" id="XP_045270478.1">
    <property type="nucleotide sequence ID" value="XM_045401749.1"/>
</dbReference>
<evidence type="ECO:0000259" key="3">
    <source>
        <dbReference type="PROSITE" id="PS51762"/>
    </source>
</evidence>
<feature type="compositionally biased region" description="Polar residues" evidence="1">
    <location>
        <begin position="1"/>
        <end position="12"/>
    </location>
</feature>
<dbReference type="InterPro" id="IPR050546">
    <property type="entry name" value="Glycosyl_Hydrlase_16"/>
</dbReference>
<accession>A0A8H4CWM3</accession>
<dbReference type="PROSITE" id="PS51762">
    <property type="entry name" value="GH16_2"/>
    <property type="match status" value="1"/>
</dbReference>
<feature type="region of interest" description="Disordered" evidence="1">
    <location>
        <begin position="1"/>
        <end position="75"/>
    </location>
</feature>
<dbReference type="Pfam" id="PF26113">
    <property type="entry name" value="GH16_XgeA"/>
    <property type="match status" value="1"/>
</dbReference>
<keyword evidence="2" id="KW-1133">Transmembrane helix</keyword>
<feature type="transmembrane region" description="Helical" evidence="2">
    <location>
        <begin position="167"/>
        <end position="187"/>
    </location>
</feature>
<evidence type="ECO:0000313" key="5">
    <source>
        <dbReference type="Proteomes" id="UP000613401"/>
    </source>
</evidence>
<name>A0A8H4CWM3_COLGL</name>
<dbReference type="GO" id="GO:0009251">
    <property type="term" value="P:glucan catabolic process"/>
    <property type="evidence" value="ECO:0007669"/>
    <property type="project" value="TreeGrafter"/>
</dbReference>
<dbReference type="PANTHER" id="PTHR10963">
    <property type="entry name" value="GLYCOSYL HYDROLASE-RELATED"/>
    <property type="match status" value="1"/>
</dbReference>
<reference evidence="4" key="1">
    <citation type="journal article" date="2020" name="Phytopathology">
        <title>Genome sequence and comparative analysis of Colletotrichum gloeosporioides isolated from Liriodendron leaves.</title>
        <authorList>
            <person name="Fu F.F."/>
            <person name="Hao Z."/>
            <person name="Wang P."/>
            <person name="Lu Y."/>
            <person name="Xue L.J."/>
            <person name="Wei G."/>
            <person name="Tian Y."/>
            <person name="Baishi H."/>
            <person name="Xu H."/>
            <person name="Shi J."/>
            <person name="Cheng T."/>
            <person name="Wang G."/>
            <person name="Yi Y."/>
            <person name="Chen J."/>
        </authorList>
    </citation>
    <scope>NUCLEOTIDE SEQUENCE</scope>
    <source>
        <strain evidence="4">Lc1</strain>
    </source>
</reference>
<feature type="domain" description="GH16" evidence="3">
    <location>
        <begin position="196"/>
        <end position="461"/>
    </location>
</feature>
<dbReference type="Proteomes" id="UP000613401">
    <property type="component" value="Unassembled WGS sequence"/>
</dbReference>
<dbReference type="Gene3D" id="2.60.120.200">
    <property type="match status" value="1"/>
</dbReference>
<dbReference type="InterPro" id="IPR013320">
    <property type="entry name" value="ConA-like_dom_sf"/>
</dbReference>